<proteinExistence type="predicted"/>
<dbReference type="OrthoDB" id="9809772at2"/>
<evidence type="ECO:0000256" key="4">
    <source>
        <dbReference type="PROSITE-ProRule" id="PRU00335"/>
    </source>
</evidence>
<dbReference type="PANTHER" id="PTHR47506">
    <property type="entry name" value="TRANSCRIPTIONAL REGULATORY PROTEIN"/>
    <property type="match status" value="1"/>
</dbReference>
<reference evidence="7" key="1">
    <citation type="submission" date="2015-08" db="EMBL/GenBank/DDBJ databases">
        <authorList>
            <person name="Varghese N."/>
        </authorList>
    </citation>
    <scope>NUCLEOTIDE SEQUENCE [LARGE SCALE GENOMIC DNA]</scope>
    <source>
        <strain evidence="7">JCM 18476</strain>
    </source>
</reference>
<dbReference type="STRING" id="1137284.GCA_001418205_01561"/>
<dbReference type="AlphaFoldDB" id="A0A0K6IKS7"/>
<feature type="domain" description="HTH tetR-type" evidence="5">
    <location>
        <begin position="15"/>
        <end position="75"/>
    </location>
</feature>
<keyword evidence="1" id="KW-0805">Transcription regulation</keyword>
<protein>
    <submittedName>
        <fullName evidence="6">Transcriptional regulator, TetR family</fullName>
    </submittedName>
</protein>
<keyword evidence="7" id="KW-1185">Reference proteome</keyword>
<accession>A0A0K6IKS7</accession>
<dbReference type="InterPro" id="IPR054156">
    <property type="entry name" value="YxaF_TetR_C"/>
</dbReference>
<evidence type="ECO:0000256" key="1">
    <source>
        <dbReference type="ARBA" id="ARBA00023015"/>
    </source>
</evidence>
<keyword evidence="2 4" id="KW-0238">DNA-binding</keyword>
<dbReference type="PROSITE" id="PS50977">
    <property type="entry name" value="HTH_TETR_2"/>
    <property type="match status" value="1"/>
</dbReference>
<dbReference type="SUPFAM" id="SSF48498">
    <property type="entry name" value="Tetracyclin repressor-like, C-terminal domain"/>
    <property type="match status" value="1"/>
</dbReference>
<name>A0A0K6IKS7_9GAMM</name>
<gene>
    <name evidence="6" type="ORF">Ga0061065_104141</name>
</gene>
<dbReference type="Gene3D" id="1.10.357.10">
    <property type="entry name" value="Tetracycline Repressor, domain 2"/>
    <property type="match status" value="1"/>
</dbReference>
<evidence type="ECO:0000256" key="2">
    <source>
        <dbReference type="ARBA" id="ARBA00023125"/>
    </source>
</evidence>
<dbReference type="InterPro" id="IPR036271">
    <property type="entry name" value="Tet_transcr_reg_TetR-rel_C_sf"/>
</dbReference>
<evidence type="ECO:0000256" key="3">
    <source>
        <dbReference type="ARBA" id="ARBA00023163"/>
    </source>
</evidence>
<dbReference type="RefSeq" id="WP_055462668.1">
    <property type="nucleotide sequence ID" value="NZ_CYHG01000004.1"/>
</dbReference>
<evidence type="ECO:0000259" key="5">
    <source>
        <dbReference type="PROSITE" id="PS50977"/>
    </source>
</evidence>
<evidence type="ECO:0000313" key="7">
    <source>
        <dbReference type="Proteomes" id="UP000182769"/>
    </source>
</evidence>
<dbReference type="Pfam" id="PF00440">
    <property type="entry name" value="TetR_N"/>
    <property type="match status" value="1"/>
</dbReference>
<keyword evidence="3" id="KW-0804">Transcription</keyword>
<dbReference type="EMBL" id="CYHG01000004">
    <property type="protein sequence ID" value="CUB03710.1"/>
    <property type="molecule type" value="Genomic_DNA"/>
</dbReference>
<dbReference type="PANTHER" id="PTHR47506:SF1">
    <property type="entry name" value="HTH-TYPE TRANSCRIPTIONAL REGULATOR YJDC"/>
    <property type="match status" value="1"/>
</dbReference>
<dbReference type="SUPFAM" id="SSF46689">
    <property type="entry name" value="Homeodomain-like"/>
    <property type="match status" value="1"/>
</dbReference>
<dbReference type="InterPro" id="IPR001647">
    <property type="entry name" value="HTH_TetR"/>
</dbReference>
<dbReference type="PRINTS" id="PR00455">
    <property type="entry name" value="HTHTETR"/>
</dbReference>
<organism evidence="6 7">
    <name type="scientific">Marinomonas fungiae</name>
    <dbReference type="NCBI Taxonomy" id="1137284"/>
    <lineage>
        <taxon>Bacteria</taxon>
        <taxon>Pseudomonadati</taxon>
        <taxon>Pseudomonadota</taxon>
        <taxon>Gammaproteobacteria</taxon>
        <taxon>Oceanospirillales</taxon>
        <taxon>Oceanospirillaceae</taxon>
        <taxon>Marinomonas</taxon>
    </lineage>
</organism>
<sequence length="201" mass="22288">MDMKSKLEAATKVENPTKVAILDAALSAMLKYGYKAMSFRDLAAEVGIKSASVHYHFPTKGDLSAAVMQRYSEDYAERLVLPKKKRQAAQKALNKFIDDFKANVVDQDHVSLCTVLAAEKSLLDEATLQAMSEFYAMKFDWLATIVSYMKKGWMPTEEAQAYASQILASLHGASVLVSATGNVEHFDMAVAPWRKLVDRLA</sequence>
<dbReference type="InterPro" id="IPR009057">
    <property type="entry name" value="Homeodomain-like_sf"/>
</dbReference>
<evidence type="ECO:0000313" key="6">
    <source>
        <dbReference type="EMBL" id="CUB03710.1"/>
    </source>
</evidence>
<dbReference type="Pfam" id="PF21993">
    <property type="entry name" value="TetR_C_13_2"/>
    <property type="match status" value="1"/>
</dbReference>
<dbReference type="GO" id="GO:0003677">
    <property type="term" value="F:DNA binding"/>
    <property type="evidence" value="ECO:0007669"/>
    <property type="project" value="UniProtKB-UniRule"/>
</dbReference>
<feature type="DNA-binding region" description="H-T-H motif" evidence="4">
    <location>
        <begin position="38"/>
        <end position="57"/>
    </location>
</feature>
<dbReference type="Proteomes" id="UP000182769">
    <property type="component" value="Unassembled WGS sequence"/>
</dbReference>